<feature type="domain" description="Cytidyltransferase-like" evidence="1">
    <location>
        <begin position="6"/>
        <end position="61"/>
    </location>
</feature>
<dbReference type="Pfam" id="PF13521">
    <property type="entry name" value="AAA_28"/>
    <property type="match status" value="1"/>
</dbReference>
<accession>A0A317ELJ5</accession>
<comment type="caution">
    <text evidence="3">The sequence shown here is derived from an EMBL/GenBank/DDBJ whole genome shotgun (WGS) entry which is preliminary data.</text>
</comment>
<dbReference type="InterPro" id="IPR027417">
    <property type="entry name" value="P-loop_NTPase"/>
</dbReference>
<keyword evidence="4" id="KW-1185">Reference proteome</keyword>
<gene>
    <name evidence="3" type="ORF">DHW03_08735</name>
</gene>
<dbReference type="Gene3D" id="3.40.50.300">
    <property type="entry name" value="P-loop containing nucleotide triphosphate hydrolases"/>
    <property type="match status" value="1"/>
</dbReference>
<proteinExistence type="predicted"/>
<dbReference type="Gene3D" id="3.40.50.620">
    <property type="entry name" value="HUPs"/>
    <property type="match status" value="1"/>
</dbReference>
<name>A0A317ELJ5_9SPHI</name>
<evidence type="ECO:0000259" key="2">
    <source>
        <dbReference type="Pfam" id="PF13521"/>
    </source>
</evidence>
<dbReference type="NCBIfam" id="TIGR00125">
    <property type="entry name" value="cyt_tran_rel"/>
    <property type="match status" value="1"/>
</dbReference>
<dbReference type="AlphaFoldDB" id="A0A317ELJ5"/>
<dbReference type="PANTHER" id="PTHR37512:SF1">
    <property type="entry name" value="NADR_TTD14 AAA DOMAIN-CONTAINING PROTEIN"/>
    <property type="match status" value="1"/>
</dbReference>
<dbReference type="InterPro" id="IPR014729">
    <property type="entry name" value="Rossmann-like_a/b/a_fold"/>
</dbReference>
<dbReference type="InterPro" id="IPR038727">
    <property type="entry name" value="NadR/Ttd14_AAA_dom"/>
</dbReference>
<organism evidence="3 4">
    <name type="scientific">Pedobacter yonginense</name>
    <dbReference type="NCBI Taxonomy" id="651869"/>
    <lineage>
        <taxon>Bacteria</taxon>
        <taxon>Pseudomonadati</taxon>
        <taxon>Bacteroidota</taxon>
        <taxon>Sphingobacteriia</taxon>
        <taxon>Sphingobacteriales</taxon>
        <taxon>Sphingobacteriaceae</taxon>
        <taxon>Pedobacter</taxon>
    </lineage>
</organism>
<dbReference type="EMBL" id="QGNZ01000002">
    <property type="protein sequence ID" value="PWS27661.1"/>
    <property type="molecule type" value="Genomic_DNA"/>
</dbReference>
<evidence type="ECO:0000259" key="1">
    <source>
        <dbReference type="Pfam" id="PF01467"/>
    </source>
</evidence>
<sequence length="326" mass="37800">MRRGLVIGKFMPIHNGHISLINFAAAQCDELIVSMSYTPQDPVNPEMRFEWINEIFKNHPKIKPAIIVDDFDDDRLVLQERTRIWANKMSEVYPEIHVLFSSEDYGESFAISLQAEHVLFDQARTLTPISATLVRTSPFKYWDFIPKEVRQHYVKKICLYGPESTGKSTLAEKMALHYHTEFVPEVARELISSNDITVEDIIKIGYAQTERVKEKTKIANKILFCDTDLITTKIYSAHYLNQVPRILDELESEITYDLYLLLDIDVEWVADHLRDFGDKRLEMFNRFKTELDTRGINYIIISGNYEEREAKIIAIVDSILNNVSSG</sequence>
<evidence type="ECO:0000313" key="3">
    <source>
        <dbReference type="EMBL" id="PWS27661.1"/>
    </source>
</evidence>
<dbReference type="InterPro" id="IPR004821">
    <property type="entry name" value="Cyt_trans-like"/>
</dbReference>
<reference evidence="3 4" key="1">
    <citation type="submission" date="2018-05" db="EMBL/GenBank/DDBJ databases">
        <title>Pedobacter paludis sp. nov., isolated from wetland soil.</title>
        <authorList>
            <person name="Zhang Y."/>
            <person name="Wang G."/>
        </authorList>
    </citation>
    <scope>NUCLEOTIDE SEQUENCE [LARGE SCALE GENOMIC DNA]</scope>
    <source>
        <strain evidence="3 4">KCTC22721</strain>
    </source>
</reference>
<dbReference type="InterPro" id="IPR052735">
    <property type="entry name" value="NAD_biosynth-regulator"/>
</dbReference>
<dbReference type="OrthoDB" id="9151999at2"/>
<dbReference type="Pfam" id="PF01467">
    <property type="entry name" value="CTP_transf_like"/>
    <property type="match status" value="1"/>
</dbReference>
<dbReference type="Proteomes" id="UP000245379">
    <property type="component" value="Unassembled WGS sequence"/>
</dbReference>
<protein>
    <submittedName>
        <fullName evidence="3">ATPase</fullName>
    </submittedName>
</protein>
<evidence type="ECO:0000313" key="4">
    <source>
        <dbReference type="Proteomes" id="UP000245379"/>
    </source>
</evidence>
<feature type="domain" description="NadR/Ttd14 AAA" evidence="2">
    <location>
        <begin position="156"/>
        <end position="308"/>
    </location>
</feature>
<dbReference type="SUPFAM" id="SSF52374">
    <property type="entry name" value="Nucleotidylyl transferase"/>
    <property type="match status" value="1"/>
</dbReference>
<dbReference type="RefSeq" id="WP_109925367.1">
    <property type="nucleotide sequence ID" value="NZ_QGNZ01000002.1"/>
</dbReference>
<dbReference type="PANTHER" id="PTHR37512">
    <property type="entry name" value="TRIFUNCTIONAL NAD BIOSYNTHESIS/REGULATOR PROTEIN NADR"/>
    <property type="match status" value="1"/>
</dbReference>
<dbReference type="GO" id="GO:0003824">
    <property type="term" value="F:catalytic activity"/>
    <property type="evidence" value="ECO:0007669"/>
    <property type="project" value="InterPro"/>
</dbReference>
<dbReference type="SUPFAM" id="SSF52540">
    <property type="entry name" value="P-loop containing nucleoside triphosphate hydrolases"/>
    <property type="match status" value="1"/>
</dbReference>